<dbReference type="OrthoDB" id="3205605at2759"/>
<dbReference type="Gene3D" id="3.30.200.20">
    <property type="entry name" value="Phosphorylase Kinase, domain 1"/>
    <property type="match status" value="1"/>
</dbReference>
<keyword evidence="1" id="KW-0723">Serine/threonine-protein kinase</keyword>
<evidence type="ECO:0000256" key="6">
    <source>
        <dbReference type="SAM" id="MobiDB-lite"/>
    </source>
</evidence>
<evidence type="ECO:0000256" key="2">
    <source>
        <dbReference type="ARBA" id="ARBA00022679"/>
    </source>
</evidence>
<dbReference type="EnsemblMetazoa" id="BGLB029161-RC">
    <property type="protein sequence ID" value="BGLB029161-PC"/>
    <property type="gene ID" value="BGLB029161"/>
</dbReference>
<feature type="compositionally biased region" description="Polar residues" evidence="6">
    <location>
        <begin position="942"/>
        <end position="959"/>
    </location>
</feature>
<feature type="region of interest" description="Disordered" evidence="6">
    <location>
        <begin position="1"/>
        <end position="73"/>
    </location>
</feature>
<feature type="compositionally biased region" description="Polar residues" evidence="6">
    <location>
        <begin position="891"/>
        <end position="908"/>
    </location>
</feature>
<dbReference type="InterPro" id="IPR011009">
    <property type="entry name" value="Kinase-like_dom_sf"/>
</dbReference>
<feature type="domain" description="Protein kinase" evidence="7">
    <location>
        <begin position="93"/>
        <end position="347"/>
    </location>
</feature>
<keyword evidence="3" id="KW-0547">Nucleotide-binding</keyword>
<feature type="compositionally biased region" description="Polar residues" evidence="6">
    <location>
        <begin position="539"/>
        <end position="564"/>
    </location>
</feature>
<feature type="compositionally biased region" description="Polar residues" evidence="6">
    <location>
        <begin position="503"/>
        <end position="531"/>
    </location>
</feature>
<dbReference type="GO" id="GO:0004674">
    <property type="term" value="F:protein serine/threonine kinase activity"/>
    <property type="evidence" value="ECO:0007669"/>
    <property type="project" value="UniProtKB-KW"/>
</dbReference>
<dbReference type="KEGG" id="bgt:106059225"/>
<feature type="compositionally biased region" description="Polar residues" evidence="6">
    <location>
        <begin position="814"/>
        <end position="826"/>
    </location>
</feature>
<dbReference type="EnsemblMetazoa" id="BGLB029161-RA">
    <property type="protein sequence ID" value="BGLB029161-PA"/>
    <property type="gene ID" value="BGLB029161"/>
</dbReference>
<dbReference type="GO" id="GO:0005524">
    <property type="term" value="F:ATP binding"/>
    <property type="evidence" value="ECO:0007669"/>
    <property type="project" value="UniProtKB-KW"/>
</dbReference>
<dbReference type="VEuPathDB" id="VectorBase:BGLB029161"/>
<dbReference type="Gene3D" id="1.10.510.10">
    <property type="entry name" value="Transferase(Phosphotransferase) domain 1"/>
    <property type="match status" value="1"/>
</dbReference>
<organism evidence="8 9">
    <name type="scientific">Biomphalaria glabrata</name>
    <name type="common">Bloodfluke planorb</name>
    <name type="synonym">Freshwater snail</name>
    <dbReference type="NCBI Taxonomy" id="6526"/>
    <lineage>
        <taxon>Eukaryota</taxon>
        <taxon>Metazoa</taxon>
        <taxon>Spiralia</taxon>
        <taxon>Lophotrochozoa</taxon>
        <taxon>Mollusca</taxon>
        <taxon>Gastropoda</taxon>
        <taxon>Heterobranchia</taxon>
        <taxon>Euthyneura</taxon>
        <taxon>Panpulmonata</taxon>
        <taxon>Hygrophila</taxon>
        <taxon>Lymnaeoidea</taxon>
        <taxon>Planorbidae</taxon>
        <taxon>Biomphalaria</taxon>
    </lineage>
</organism>
<evidence type="ECO:0000256" key="5">
    <source>
        <dbReference type="ARBA" id="ARBA00022840"/>
    </source>
</evidence>
<evidence type="ECO:0000256" key="1">
    <source>
        <dbReference type="ARBA" id="ARBA00022527"/>
    </source>
</evidence>
<feature type="compositionally biased region" description="Low complexity" evidence="6">
    <location>
        <begin position="879"/>
        <end position="890"/>
    </location>
</feature>
<dbReference type="InterPro" id="IPR045270">
    <property type="entry name" value="STKc_AGC"/>
</dbReference>
<name>A0A2C9LB07_BIOGL</name>
<feature type="compositionally biased region" description="Polar residues" evidence="6">
    <location>
        <begin position="1"/>
        <end position="17"/>
    </location>
</feature>
<dbReference type="PROSITE" id="PS00108">
    <property type="entry name" value="PROTEIN_KINASE_ST"/>
    <property type="match status" value="1"/>
</dbReference>
<dbReference type="SMART" id="SM00220">
    <property type="entry name" value="S_TKc"/>
    <property type="match status" value="1"/>
</dbReference>
<sequence>MGNTNNKTPLRKTQSVPDVTPQRLSPDAQVSFSKEKSLSQQRLNQNQVRPGKPNKGAGKKQKHLSEDLPQLPPEDAVFLPEFPLRGDLEELDFEVIDVIAKGAFGNVIKVQREDQKRFYAMKVLDKAQILQENAIRQCKDEAAIQSMAGEHPFIVKAHEYWQSKRFLYIVLDYVPHGDMFTLWTFHGAFPEDLVRLYIAEISMVIDYLHNASVIYRDVKMENILFDPKGHIQLTDFGLAKWLNGGEQTRTVCGTLQYMAPEVLAVYPYGHAADWWSVGILMYAMLAGKYPVDGADTHTNMAQKVFECDYLLPSHISDSAQDVIHRFLTKSPHKRLSNLDVIQDLDFFQDLYFSDLMDGKINPITVVPEDFFPMTGESWAPNVVTAEEQSHFDQFDDTYDTGHRTSYASHPLRHHASQYRPPSVAQRPDSLDEPYRKRSYSQPMQVLHSEHRKESSHREESVSDQYRKQNDIIRNQQFTAQQSESYDKPAHAQQLMEKSDPYRKTSSTSLPYPQQMNVSSGQIYGQQQSHVSHPSEAAYSRQTPLNQQRQITGSAGASSFPYNGNSIDSPSYQSSISTDFAGQSGSTSGSDRVMDQSGTRLSGVSNSDLYKRSNSGDGLALLNPPSNYSPAPYTTNNNYSSNGYAAGSYRTVEAPATVTLKSPGLSSSYNPHGSGFSHADYSQQASQYTSTVSGPTMQNVNIQPTNDVRSSQVNMVTTRNSSSNQAYVTIDSPPVIKLPSQNITDSYSQQDFNKHSTQNPYGQYNQDSNKALPQIKLYHQEIRTQPQSGTVKSMDSLNNSTSHSYYNDENRRQETIQSQSSLMNRSSGVPPQVPVKPVVSQKPTVPKKPSVAAKPSAMVKPQSNPVRPQPAPRKSLRGQLSNPVLPVSSPSGQTFSPTNNQPAAYSSNSSLQMGSLNAAVRTSPLTGDYSSSLPLATSEPIKTFSNNSGFSGPQTPNNKSPGLEMDSFKWNLPADTTPTFL</sequence>
<feature type="region of interest" description="Disordered" evidence="6">
    <location>
        <begin position="782"/>
        <end position="908"/>
    </location>
</feature>
<dbReference type="InterPro" id="IPR008271">
    <property type="entry name" value="Ser/Thr_kinase_AS"/>
</dbReference>
<accession>A0A2C9LB07</accession>
<proteinExistence type="predicted"/>
<keyword evidence="4" id="KW-0418">Kinase</keyword>
<dbReference type="CDD" id="cd05123">
    <property type="entry name" value="STKc_AGC"/>
    <property type="match status" value="1"/>
</dbReference>
<feature type="region of interest" description="Disordered" evidence="6">
    <location>
        <begin position="394"/>
        <end position="609"/>
    </location>
</feature>
<protein>
    <recommendedName>
        <fullName evidence="7">Protein kinase domain-containing protein</fullName>
    </recommendedName>
</protein>
<evidence type="ECO:0000256" key="4">
    <source>
        <dbReference type="ARBA" id="ARBA00022777"/>
    </source>
</evidence>
<feature type="region of interest" description="Disordered" evidence="6">
    <location>
        <begin position="745"/>
        <end position="766"/>
    </location>
</feature>
<feature type="compositionally biased region" description="Polar residues" evidence="6">
    <location>
        <begin position="782"/>
        <end position="804"/>
    </location>
</feature>
<dbReference type="VEuPathDB" id="VectorBase:BGLAX_034325"/>
<keyword evidence="2" id="KW-0808">Transferase</keyword>
<reference evidence="8" key="1">
    <citation type="submission" date="2020-05" db="UniProtKB">
        <authorList>
            <consortium name="EnsemblMetazoa"/>
        </authorList>
    </citation>
    <scope>IDENTIFICATION</scope>
    <source>
        <strain evidence="8">BB02</strain>
    </source>
</reference>
<dbReference type="SUPFAM" id="SSF56112">
    <property type="entry name" value="Protein kinase-like (PK-like)"/>
    <property type="match status" value="1"/>
</dbReference>
<evidence type="ECO:0000256" key="3">
    <source>
        <dbReference type="ARBA" id="ARBA00022741"/>
    </source>
</evidence>
<keyword evidence="5" id="KW-0067">ATP-binding</keyword>
<dbReference type="AlphaFoldDB" id="A0A2C9LB07"/>
<feature type="compositionally biased region" description="Polar residues" evidence="6">
    <location>
        <begin position="28"/>
        <end position="48"/>
    </location>
</feature>
<evidence type="ECO:0000313" key="9">
    <source>
        <dbReference type="Proteomes" id="UP000076420"/>
    </source>
</evidence>
<feature type="compositionally biased region" description="Polar residues" evidence="6">
    <location>
        <begin position="577"/>
        <end position="609"/>
    </location>
</feature>
<dbReference type="InterPro" id="IPR000719">
    <property type="entry name" value="Prot_kinase_dom"/>
</dbReference>
<evidence type="ECO:0000259" key="7">
    <source>
        <dbReference type="PROSITE" id="PS50011"/>
    </source>
</evidence>
<feature type="compositionally biased region" description="Low complexity" evidence="6">
    <location>
        <begin position="834"/>
        <end position="850"/>
    </location>
</feature>
<dbReference type="PROSITE" id="PS50011">
    <property type="entry name" value="PROTEIN_KINASE_DOM"/>
    <property type="match status" value="1"/>
</dbReference>
<dbReference type="PANTHER" id="PTHR24355">
    <property type="entry name" value="G PROTEIN-COUPLED RECEPTOR KINASE/RIBOSOMAL PROTEIN S6 KINASE"/>
    <property type="match status" value="1"/>
</dbReference>
<gene>
    <name evidence="8" type="primary">106059225</name>
</gene>
<dbReference type="Pfam" id="PF00069">
    <property type="entry name" value="Pkinase"/>
    <property type="match status" value="1"/>
</dbReference>
<feature type="compositionally biased region" description="Low complexity" evidence="6">
    <location>
        <begin position="565"/>
        <end position="576"/>
    </location>
</feature>
<evidence type="ECO:0000313" key="8">
    <source>
        <dbReference type="EnsemblMetazoa" id="BGLB029161-PC"/>
    </source>
</evidence>
<dbReference type="PANTHER" id="PTHR24355:SF1">
    <property type="entry name" value="RIBOSOMAL PROTEIN S6 KINASE-RELATED PROTEIN"/>
    <property type="match status" value="1"/>
</dbReference>
<feature type="compositionally biased region" description="Polar residues" evidence="6">
    <location>
        <begin position="471"/>
        <end position="483"/>
    </location>
</feature>
<feature type="compositionally biased region" description="Basic and acidic residues" evidence="6">
    <location>
        <begin position="447"/>
        <end position="470"/>
    </location>
</feature>
<dbReference type="STRING" id="6526.A0A2C9LB07"/>
<feature type="region of interest" description="Disordered" evidence="6">
    <location>
        <begin position="939"/>
        <end position="980"/>
    </location>
</feature>
<dbReference type="Proteomes" id="UP000076420">
    <property type="component" value="Unassembled WGS sequence"/>
</dbReference>